<evidence type="ECO:0000313" key="3">
    <source>
        <dbReference type="Proteomes" id="UP001320420"/>
    </source>
</evidence>
<sequence>MEHATKRPRIEAEGIPGGNVHLAPTSLGQGQIQLQPQPQQPQQIPLVVQDVAALETAIDSLPINTLKDLLLRAALHDNLVGGAVGWSIFASANALRDAEVAAERARVIDFDRYSKNAWHVLNSKYARLSGSREYEMAGDAETEVERMLETILEQTTPHSSYGTKKSAAETMRKIFKSVCLADGVIGHEIHQGCAGWDEMLADVLLDRMDNADRGQLVSEENGAWLDKFRSLVSLADDYCMFENLHGVLEELDGLFEDDSEEEDEEEDEHDSEGN</sequence>
<comment type="caution">
    <text evidence="2">The sequence shown here is derived from an EMBL/GenBank/DDBJ whole genome shotgun (WGS) entry which is preliminary data.</text>
</comment>
<evidence type="ECO:0000313" key="2">
    <source>
        <dbReference type="EMBL" id="KAK7756106.1"/>
    </source>
</evidence>
<gene>
    <name evidence="2" type="ORF">SLS62_002049</name>
</gene>
<protein>
    <submittedName>
        <fullName evidence="2">Uncharacterized protein</fullName>
    </submittedName>
</protein>
<dbReference type="EMBL" id="JAKJXP020000009">
    <property type="protein sequence ID" value="KAK7756106.1"/>
    <property type="molecule type" value="Genomic_DNA"/>
</dbReference>
<keyword evidence="3" id="KW-1185">Reference proteome</keyword>
<evidence type="ECO:0000256" key="1">
    <source>
        <dbReference type="SAM" id="MobiDB-lite"/>
    </source>
</evidence>
<name>A0AAN9UYV2_9PEZI</name>
<accession>A0AAN9UYV2</accession>
<dbReference type="AlphaFoldDB" id="A0AAN9UYV2"/>
<organism evidence="2 3">
    <name type="scientific">Diatrype stigma</name>
    <dbReference type="NCBI Taxonomy" id="117547"/>
    <lineage>
        <taxon>Eukaryota</taxon>
        <taxon>Fungi</taxon>
        <taxon>Dikarya</taxon>
        <taxon>Ascomycota</taxon>
        <taxon>Pezizomycotina</taxon>
        <taxon>Sordariomycetes</taxon>
        <taxon>Xylariomycetidae</taxon>
        <taxon>Xylariales</taxon>
        <taxon>Diatrypaceae</taxon>
        <taxon>Diatrype</taxon>
    </lineage>
</organism>
<dbReference type="Proteomes" id="UP001320420">
    <property type="component" value="Unassembled WGS sequence"/>
</dbReference>
<proteinExistence type="predicted"/>
<reference evidence="2 3" key="1">
    <citation type="submission" date="2024-02" db="EMBL/GenBank/DDBJ databases">
        <title>De novo assembly and annotation of 12 fungi associated with fruit tree decline syndrome in Ontario, Canada.</title>
        <authorList>
            <person name="Sulman M."/>
            <person name="Ellouze W."/>
            <person name="Ilyukhin E."/>
        </authorList>
    </citation>
    <scope>NUCLEOTIDE SEQUENCE [LARGE SCALE GENOMIC DNA]</scope>
    <source>
        <strain evidence="2 3">M11/M66-122</strain>
    </source>
</reference>
<feature type="region of interest" description="Disordered" evidence="1">
    <location>
        <begin position="255"/>
        <end position="274"/>
    </location>
</feature>